<evidence type="ECO:0000313" key="3">
    <source>
        <dbReference type="Proteomes" id="UP000030700"/>
    </source>
</evidence>
<feature type="transmembrane region" description="Helical" evidence="1">
    <location>
        <begin position="256"/>
        <end position="277"/>
    </location>
</feature>
<feature type="transmembrane region" description="Helical" evidence="1">
    <location>
        <begin position="380"/>
        <end position="399"/>
    </location>
</feature>
<protein>
    <submittedName>
        <fullName evidence="2">Uncharacterized protein</fullName>
    </submittedName>
</protein>
<feature type="transmembrane region" description="Helical" evidence="1">
    <location>
        <begin position="95"/>
        <end position="112"/>
    </location>
</feature>
<dbReference type="EMBL" id="DF820455">
    <property type="protein sequence ID" value="GAK48998.1"/>
    <property type="molecule type" value="Genomic_DNA"/>
</dbReference>
<evidence type="ECO:0000256" key="1">
    <source>
        <dbReference type="SAM" id="Phobius"/>
    </source>
</evidence>
<keyword evidence="1" id="KW-1133">Transmembrane helix</keyword>
<evidence type="ECO:0000313" key="2">
    <source>
        <dbReference type="EMBL" id="GAK48998.1"/>
    </source>
</evidence>
<dbReference type="Proteomes" id="UP000030700">
    <property type="component" value="Unassembled WGS sequence"/>
</dbReference>
<dbReference type="AlphaFoldDB" id="A0A0S6VVF7"/>
<feature type="transmembrane region" description="Helical" evidence="1">
    <location>
        <begin position="151"/>
        <end position="173"/>
    </location>
</feature>
<feature type="transmembrane region" description="Helical" evidence="1">
    <location>
        <begin position="58"/>
        <end position="75"/>
    </location>
</feature>
<dbReference type="HOGENOM" id="CLU_041649_0_0_0"/>
<keyword evidence="1" id="KW-0472">Membrane</keyword>
<gene>
    <name evidence="2" type="ORF">U14_00215</name>
</gene>
<organism evidence="2">
    <name type="scientific">Candidatus Moduliflexus flocculans</name>
    <dbReference type="NCBI Taxonomy" id="1499966"/>
    <lineage>
        <taxon>Bacteria</taxon>
        <taxon>Candidatus Moduliflexota</taxon>
        <taxon>Candidatus Moduliflexia</taxon>
        <taxon>Candidatus Moduliflexales</taxon>
        <taxon>Candidatus Moduliflexaceae</taxon>
    </lineage>
</organism>
<accession>A0A0S6VVF7</accession>
<feature type="transmembrane region" description="Helical" evidence="1">
    <location>
        <begin position="289"/>
        <end position="312"/>
    </location>
</feature>
<name>A0A0S6VVF7_9BACT</name>
<sequence>MQKKRQQSGTVKEREVALDNAILSSQQDFSFVLGGPLYQFFRRTGLVDDDLMLLSRRMIILSLFCWLPLLVLSMLDGQIWGGNVTVPFLGDVEVHTKFLLTLPLLIAAELIVHQRMRHLVKQFLDRQLIPEHAFGQFETAIKSALRMRNSVFAEVLLIVFVYIVGILIVWQHYTSLAAATWYATPSDRGLKLSLAGTWYGYVSLPIFQFLLLRWYYRLFIWARFLWQVSRIKLNLNPLHPDQLGGLGFVAGAAHAFALLAAAHGAMLMGFIANRIFYLGASLPQFNAEFILLIAFLAIIVFGPLLVFTLQLADIKRKGKREYDTLAQDYVREFEAKWLRGKAPEGETLLGSGDIQSLADLGNSLQVMRNMRIIPVTKESIMNLTIATFAPITPLVLTMMPLEELLKKLFGILF</sequence>
<keyword evidence="3" id="KW-1185">Reference proteome</keyword>
<proteinExistence type="predicted"/>
<reference evidence="2" key="1">
    <citation type="journal article" date="2015" name="PeerJ">
        <title>First genomic representation of candidate bacterial phylum KSB3 points to enhanced environmental sensing as a trigger of wastewater bulking.</title>
        <authorList>
            <person name="Sekiguchi Y."/>
            <person name="Ohashi A."/>
            <person name="Parks D.H."/>
            <person name="Yamauchi T."/>
            <person name="Tyson G.W."/>
            <person name="Hugenholtz P."/>
        </authorList>
    </citation>
    <scope>NUCLEOTIDE SEQUENCE [LARGE SCALE GENOMIC DNA]</scope>
</reference>
<feature type="transmembrane region" description="Helical" evidence="1">
    <location>
        <begin position="198"/>
        <end position="216"/>
    </location>
</feature>
<keyword evidence="1" id="KW-0812">Transmembrane</keyword>